<organism evidence="4">
    <name type="scientific">Triatoma infestans</name>
    <name type="common">Assassin bug</name>
    <dbReference type="NCBI Taxonomy" id="30076"/>
    <lineage>
        <taxon>Eukaryota</taxon>
        <taxon>Metazoa</taxon>
        <taxon>Ecdysozoa</taxon>
        <taxon>Arthropoda</taxon>
        <taxon>Hexapoda</taxon>
        <taxon>Insecta</taxon>
        <taxon>Pterygota</taxon>
        <taxon>Neoptera</taxon>
        <taxon>Paraneoptera</taxon>
        <taxon>Hemiptera</taxon>
        <taxon>Heteroptera</taxon>
        <taxon>Panheteroptera</taxon>
        <taxon>Cimicomorpha</taxon>
        <taxon>Reduviidae</taxon>
        <taxon>Triatominae</taxon>
        <taxon>Triatoma</taxon>
    </lineage>
</organism>
<dbReference type="AlphaFoldDB" id="A0A023F5I8"/>
<dbReference type="Pfam" id="PF00685">
    <property type="entry name" value="Sulfotransfer_1"/>
    <property type="match status" value="1"/>
</dbReference>
<dbReference type="PANTHER" id="PTHR11783">
    <property type="entry name" value="SULFOTRANSFERASE SULT"/>
    <property type="match status" value="1"/>
</dbReference>
<dbReference type="GO" id="GO:0008146">
    <property type="term" value="F:sulfotransferase activity"/>
    <property type="evidence" value="ECO:0007669"/>
    <property type="project" value="InterPro"/>
</dbReference>
<dbReference type="EMBL" id="GBBI01001831">
    <property type="protein sequence ID" value="JAC16881.1"/>
    <property type="molecule type" value="mRNA"/>
</dbReference>
<dbReference type="InterPro" id="IPR000863">
    <property type="entry name" value="Sulfotransferase_dom"/>
</dbReference>
<dbReference type="InterPro" id="IPR027417">
    <property type="entry name" value="P-loop_NTPase"/>
</dbReference>
<dbReference type="Gene3D" id="3.40.50.300">
    <property type="entry name" value="P-loop containing nucleotide triphosphate hydrolases"/>
    <property type="match status" value="1"/>
</dbReference>
<accession>A0A023F5I8</accession>
<name>A0A023F5I8_TRIIF</name>
<protein>
    <submittedName>
        <fullName evidence="4">Putative sulfotransferase domain protein</fullName>
    </submittedName>
</protein>
<proteinExistence type="evidence at transcript level"/>
<feature type="domain" description="Sulfotransferase" evidence="3">
    <location>
        <begin position="56"/>
        <end position="324"/>
    </location>
</feature>
<comment type="similarity">
    <text evidence="1">Belongs to the sulfotransferase 1 family.</text>
</comment>
<evidence type="ECO:0000259" key="3">
    <source>
        <dbReference type="Pfam" id="PF00685"/>
    </source>
</evidence>
<evidence type="ECO:0000256" key="2">
    <source>
        <dbReference type="ARBA" id="ARBA00022679"/>
    </source>
</evidence>
<keyword evidence="2 4" id="KW-0808">Transferase</keyword>
<reference evidence="4" key="1">
    <citation type="journal article" date="2014" name="PLoS Negl. Trop. Dis.">
        <title>An updated insight into the Sialotranscriptome of Triatoma infestans: developmental stage and geographic variations.</title>
        <authorList>
            <person name="Schwarz A."/>
            <person name="Medrano-Mercado N."/>
            <person name="Schaub G.A."/>
            <person name="Struchiner C.J."/>
            <person name="Bargues M.D."/>
            <person name="Levy M.Z."/>
            <person name="Ribeiro J.M."/>
        </authorList>
    </citation>
    <scope>NUCLEOTIDE SEQUENCE</scope>
    <source>
        <strain evidence="4">Chile</strain>
        <tissue evidence="4">Salivary glands</tissue>
    </source>
</reference>
<dbReference type="SUPFAM" id="SSF52540">
    <property type="entry name" value="P-loop containing nucleoside triphosphate hydrolases"/>
    <property type="match status" value="1"/>
</dbReference>
<evidence type="ECO:0000313" key="4">
    <source>
        <dbReference type="EMBL" id="JAC16881.1"/>
    </source>
</evidence>
<evidence type="ECO:0000256" key="1">
    <source>
        <dbReference type="ARBA" id="ARBA00005771"/>
    </source>
</evidence>
<sequence length="333" mass="38620">MVTIEELKDPVADYVREHRIPGLMPVGDIRLQPSGLIMPKEFSRYIDRIKNFQVRPDDVWVISYPKCGTTWTQEMVWLIGNDLDYEGSKNKLLFQRFPFLEAVGIISDSQKSGGDDDEWVFNADTISYADELPSPRCIKSHLPVSLLPDQIWTVKPKIIYVTRNVKDAAVSYYHHHRLWNGYTGVFPLFMQAFLEDKLVYSPYWDHVIEYKKLESEPYILINSYEEMKKDLPSVIRKTAKFLGKSLKSDEIDVLADHLSFEKMKSNSAINGEELIKEVKQRHGLDPSDPTLTFIRKGEVDSWKVEMSPDVARQFDIWTKKMTKGTILESLYSN</sequence>